<organism evidence="1 2">
    <name type="scientific">Kickxella alabastrina</name>
    <dbReference type="NCBI Taxonomy" id="61397"/>
    <lineage>
        <taxon>Eukaryota</taxon>
        <taxon>Fungi</taxon>
        <taxon>Fungi incertae sedis</taxon>
        <taxon>Zoopagomycota</taxon>
        <taxon>Kickxellomycotina</taxon>
        <taxon>Kickxellomycetes</taxon>
        <taxon>Kickxellales</taxon>
        <taxon>Kickxellaceae</taxon>
        <taxon>Kickxella</taxon>
    </lineage>
</organism>
<feature type="non-terminal residue" evidence="1">
    <location>
        <position position="988"/>
    </location>
</feature>
<accession>A0ACC1I2T9</accession>
<feature type="non-terminal residue" evidence="1">
    <location>
        <position position="1"/>
    </location>
</feature>
<dbReference type="EMBL" id="JANBPG010002706">
    <property type="protein sequence ID" value="KAJ1884886.1"/>
    <property type="molecule type" value="Genomic_DNA"/>
</dbReference>
<comment type="caution">
    <text evidence="1">The sequence shown here is derived from an EMBL/GenBank/DDBJ whole genome shotgun (WGS) entry which is preliminary data.</text>
</comment>
<protein>
    <submittedName>
        <fullName evidence="1">Uncharacterized protein</fullName>
    </submittedName>
</protein>
<name>A0ACC1I2T9_9FUNG</name>
<evidence type="ECO:0000313" key="2">
    <source>
        <dbReference type="Proteomes" id="UP001150581"/>
    </source>
</evidence>
<keyword evidence="2" id="KW-1185">Reference proteome</keyword>
<proteinExistence type="predicted"/>
<reference evidence="1" key="1">
    <citation type="submission" date="2022-07" db="EMBL/GenBank/DDBJ databases">
        <title>Phylogenomic reconstructions and comparative analyses of Kickxellomycotina fungi.</title>
        <authorList>
            <person name="Reynolds N.K."/>
            <person name="Stajich J.E."/>
            <person name="Barry K."/>
            <person name="Grigoriev I.V."/>
            <person name="Crous P."/>
            <person name="Smith M.E."/>
        </authorList>
    </citation>
    <scope>NUCLEOTIDE SEQUENCE</scope>
    <source>
        <strain evidence="1">Benny 63K</strain>
    </source>
</reference>
<gene>
    <name evidence="1" type="ORF">LPJ66_010392</name>
</gene>
<dbReference type="Proteomes" id="UP001150581">
    <property type="component" value="Unassembled WGS sequence"/>
</dbReference>
<sequence length="988" mass="105490">DDTRTVDSDYDYDSDIETSGLGDNSSWANLDQRLLQRVVSFLPRPSDRREFCLVNKEWALAGEPHLWAYPEFSTPQQLSTFLRVVSDRTSTYGPHIRGIRFTLRSQYDRHLTSSHYCEEDSGVDAELPTLLEIAQGRHVLSADPAVLRPLLHGSDLSSPPLALRFARMCSPIDSLSIYGFRLRDKYIVNDIMRWNLRELEIIGMPRKPLANLSYLLNGMRSLTSLRIESDSPLPTNVWGPLSTRLHGLNKLRIWAPSISGSQLLRSLSQAPQRMTVLHLIGADNDISDDAILSIVQSSPSIQSLVIHSANITARSAAASLGYCRNLTHLELARDQPEAGNYSDADSALLPAVASRLNTLSVRNLAISDALVQSAALVIFGLRTLYISGAAALTGVAVGELLRSSTQLAALGLHDCPKLSDSALQGLAQGLSAPTLRVLLIHQCAVQSEGIERVLASFHAIKHFSVKGTEVVRQQFQYAYAATDDSATDPVAEPQPLPVQRSFKPVYPADHFFIKSDIQNQPEQHSAVILPFATEAVKDGQRLLEPSSPLIKNVFSENSAKRFVPGLMAFANCFRRQESYSSIGRPRAATVSFVEQRDSSELVEDSQPISRPRSISELPANLESITQEVEPKTENIAEETDLDLVATSDGDTSTEVARGTEIANETATFDIVPRSLDIGNLEVESAALNEKAVSTPEAVIEEAVAAPEAVVEEAVATREVIIEEAVAAPEAVVEEVFATPEAVVEEAVAAPEAVVEEAVAAPEAVVEEAVAAPEAVVEEAVAAPEAVIEEIVAAPEAVVEEIVAAPEAVVEEVVATPEAVVEEAVAAPEAVIEEIVAAPEAVVEEVVAAPEAVVEEAVATPEAVVEEAVAAPEAVVEEAVAAPEAVVEEAVATPEAVVEEAVATREVIIEEAVAAPEAVVEEAVAAPEAVVEEAVAAPEAVVEETVATPEAVVEEAVATPEAVVEEAVAAPEAVIEEAVAAPEAVVEEA</sequence>
<evidence type="ECO:0000313" key="1">
    <source>
        <dbReference type="EMBL" id="KAJ1884886.1"/>
    </source>
</evidence>